<dbReference type="RefSeq" id="WP_098176030.1">
    <property type="nucleotide sequence ID" value="NZ_CP030926.1"/>
</dbReference>
<dbReference type="KEGG" id="pbut:DTO10_07480"/>
<dbReference type="PANTHER" id="PTHR32322:SF2">
    <property type="entry name" value="EAMA DOMAIN-CONTAINING PROTEIN"/>
    <property type="match status" value="1"/>
</dbReference>
<evidence type="ECO:0000256" key="6">
    <source>
        <dbReference type="SAM" id="Phobius"/>
    </source>
</evidence>
<feature type="domain" description="EamA" evidence="7">
    <location>
        <begin position="146"/>
        <end position="281"/>
    </location>
</feature>
<protein>
    <submittedName>
        <fullName evidence="9">EamA family transporter</fullName>
    </submittedName>
    <submittedName>
        <fullName evidence="8">EamA/RhaT family transporter</fullName>
    </submittedName>
</protein>
<dbReference type="Gene3D" id="1.10.3730.20">
    <property type="match status" value="2"/>
</dbReference>
<feature type="domain" description="EamA" evidence="7">
    <location>
        <begin position="4"/>
        <end position="136"/>
    </location>
</feature>
<dbReference type="AlphaFoldDB" id="A0AAX0S533"/>
<evidence type="ECO:0000313" key="9">
    <source>
        <dbReference type="EMBL" id="PEJ33253.1"/>
    </source>
</evidence>
<accession>A0AAX0S533</accession>
<dbReference type="SUPFAM" id="SSF103481">
    <property type="entry name" value="Multidrug resistance efflux transporter EmrE"/>
    <property type="match status" value="2"/>
</dbReference>
<proteinExistence type="inferred from homology"/>
<reference evidence="8 11" key="2">
    <citation type="submission" date="2018-07" db="EMBL/GenBank/DDBJ databases">
        <title>The molecular basis for the intramolecular migration of carboxyl group in the catabolism of para-hydroxybenzoate via gentisate.</title>
        <authorList>
            <person name="Zhao H."/>
            <person name="Xu Y."/>
            <person name="Lin S."/>
            <person name="Spain J.C."/>
            <person name="Zhou N.-Y."/>
        </authorList>
    </citation>
    <scope>NUCLEOTIDE SEQUENCE [LARGE SCALE GENOMIC DNA]</scope>
    <source>
        <strain evidence="8 11">PHB-7a</strain>
    </source>
</reference>
<feature type="transmembrane region" description="Helical" evidence="6">
    <location>
        <begin position="63"/>
        <end position="83"/>
    </location>
</feature>
<dbReference type="InterPro" id="IPR000620">
    <property type="entry name" value="EamA_dom"/>
</dbReference>
<dbReference type="InterPro" id="IPR037185">
    <property type="entry name" value="EmrE-like"/>
</dbReference>
<dbReference type="Proteomes" id="UP000220106">
    <property type="component" value="Unassembled WGS sequence"/>
</dbReference>
<organism evidence="9 10">
    <name type="scientific">Peribacillus butanolivorans</name>
    <dbReference type="NCBI Taxonomy" id="421767"/>
    <lineage>
        <taxon>Bacteria</taxon>
        <taxon>Bacillati</taxon>
        <taxon>Bacillota</taxon>
        <taxon>Bacilli</taxon>
        <taxon>Bacillales</taxon>
        <taxon>Bacillaceae</taxon>
        <taxon>Peribacillus</taxon>
    </lineage>
</organism>
<feature type="transmembrane region" description="Helical" evidence="6">
    <location>
        <begin position="95"/>
        <end position="113"/>
    </location>
</feature>
<feature type="transmembrane region" description="Helical" evidence="6">
    <location>
        <begin position="207"/>
        <end position="227"/>
    </location>
</feature>
<evidence type="ECO:0000259" key="7">
    <source>
        <dbReference type="Pfam" id="PF00892"/>
    </source>
</evidence>
<feature type="transmembrane region" description="Helical" evidence="6">
    <location>
        <begin position="264"/>
        <end position="283"/>
    </location>
</feature>
<keyword evidence="3 6" id="KW-0812">Transmembrane</keyword>
<comment type="similarity">
    <text evidence="2">Belongs to the EamA transporter family.</text>
</comment>
<feature type="transmembrane region" description="Helical" evidence="6">
    <location>
        <begin position="177"/>
        <end position="195"/>
    </location>
</feature>
<gene>
    <name evidence="9" type="ORF">CN689_12005</name>
    <name evidence="8" type="ORF">DTO10_07480</name>
</gene>
<evidence type="ECO:0000313" key="11">
    <source>
        <dbReference type="Proteomes" id="UP000260457"/>
    </source>
</evidence>
<evidence type="ECO:0000313" key="10">
    <source>
        <dbReference type="Proteomes" id="UP000220106"/>
    </source>
</evidence>
<reference evidence="9 10" key="1">
    <citation type="submission" date="2017-09" db="EMBL/GenBank/DDBJ databases">
        <title>Large-scale bioinformatics analysis of Bacillus genomes uncovers conserved roles of natural products in bacterial physiology.</title>
        <authorList>
            <consortium name="Agbiome Team Llc"/>
            <person name="Bleich R.M."/>
            <person name="Kirk G.J."/>
            <person name="Santa Maria K.C."/>
            <person name="Allen S.E."/>
            <person name="Farag S."/>
            <person name="Shank E.A."/>
            <person name="Bowers A."/>
        </authorList>
    </citation>
    <scope>NUCLEOTIDE SEQUENCE [LARGE SCALE GENOMIC DNA]</scope>
    <source>
        <strain evidence="9 10">AFS003229</strain>
    </source>
</reference>
<evidence type="ECO:0000256" key="2">
    <source>
        <dbReference type="ARBA" id="ARBA00007362"/>
    </source>
</evidence>
<comment type="subcellular location">
    <subcellularLocation>
        <location evidence="1">Endomembrane system</location>
        <topology evidence="1">Multi-pass membrane protein</topology>
    </subcellularLocation>
</comment>
<dbReference type="Proteomes" id="UP000260457">
    <property type="component" value="Chromosome"/>
</dbReference>
<keyword evidence="5 6" id="KW-0472">Membrane</keyword>
<feature type="transmembrane region" description="Helical" evidence="6">
    <location>
        <begin position="144"/>
        <end position="165"/>
    </location>
</feature>
<dbReference type="Pfam" id="PF00892">
    <property type="entry name" value="EamA"/>
    <property type="match status" value="2"/>
</dbReference>
<name>A0AAX0S533_9BACI</name>
<dbReference type="InterPro" id="IPR050638">
    <property type="entry name" value="AA-Vitamin_Transporters"/>
</dbReference>
<feature type="transmembrane region" description="Helical" evidence="6">
    <location>
        <begin position="239"/>
        <end position="258"/>
    </location>
</feature>
<dbReference type="EMBL" id="CP030926">
    <property type="protein sequence ID" value="AXN38290.1"/>
    <property type="molecule type" value="Genomic_DNA"/>
</dbReference>
<keyword evidence="11" id="KW-1185">Reference proteome</keyword>
<evidence type="ECO:0000256" key="5">
    <source>
        <dbReference type="ARBA" id="ARBA00023136"/>
    </source>
</evidence>
<evidence type="ECO:0000256" key="4">
    <source>
        <dbReference type="ARBA" id="ARBA00022989"/>
    </source>
</evidence>
<feature type="transmembrane region" description="Helical" evidence="6">
    <location>
        <begin position="32"/>
        <end position="51"/>
    </location>
</feature>
<dbReference type="PANTHER" id="PTHR32322">
    <property type="entry name" value="INNER MEMBRANE TRANSPORTER"/>
    <property type="match status" value="1"/>
</dbReference>
<evidence type="ECO:0000256" key="3">
    <source>
        <dbReference type="ARBA" id="ARBA00022692"/>
    </source>
</evidence>
<evidence type="ECO:0000313" key="8">
    <source>
        <dbReference type="EMBL" id="AXN38290.1"/>
    </source>
</evidence>
<evidence type="ECO:0000256" key="1">
    <source>
        <dbReference type="ARBA" id="ARBA00004127"/>
    </source>
</evidence>
<dbReference type="GO" id="GO:0016020">
    <property type="term" value="C:membrane"/>
    <property type="evidence" value="ECO:0007669"/>
    <property type="project" value="UniProtKB-SubCell"/>
</dbReference>
<dbReference type="EMBL" id="NUEQ01000019">
    <property type="protein sequence ID" value="PEJ33253.1"/>
    <property type="molecule type" value="Genomic_DNA"/>
</dbReference>
<keyword evidence="4 6" id="KW-1133">Transmembrane helix</keyword>
<sequence length="298" mass="33033">MIRSYLLLLICVICWGSNFVFGAILVKDFPPMLLSATRLLFIIIFIALYALKKKKWNSIQKKDWLTMILLGFIGTFINQWSFYAALETAHPTTSALILALAPITTALLAAVFLRERLTKRFLLGSIVALAGVFLVIASGGTLHLSIGLIWIFLTMLSFSISIIMIRKLTERNHSITITLYSNLFGFGGLLPIALLSESPQQMSREPWPWVLLIVTAIIMHGICTLIWNNQIQIVGASKASMFLNLEPFVAMLVGLVVLKNSVTPSQLFGALLIIIGVVLSTAFKGKRVMEEAIYSQEA</sequence>
<feature type="transmembrane region" description="Helical" evidence="6">
    <location>
        <begin position="120"/>
        <end position="138"/>
    </location>
</feature>